<feature type="region of interest" description="Disordered" evidence="1">
    <location>
        <begin position="1"/>
        <end position="23"/>
    </location>
</feature>
<protein>
    <submittedName>
        <fullName evidence="3">Secretion/DNA translocation related TadE-like protein</fullName>
    </submittedName>
</protein>
<dbReference type="Proteomes" id="UP000230842">
    <property type="component" value="Unassembled WGS sequence"/>
</dbReference>
<organism evidence="3 4">
    <name type="scientific">Mumia flava</name>
    <dbReference type="NCBI Taxonomy" id="1348852"/>
    <lineage>
        <taxon>Bacteria</taxon>
        <taxon>Bacillati</taxon>
        <taxon>Actinomycetota</taxon>
        <taxon>Actinomycetes</taxon>
        <taxon>Propionibacteriales</taxon>
        <taxon>Nocardioidaceae</taxon>
        <taxon>Mumia</taxon>
    </lineage>
</organism>
<feature type="transmembrane region" description="Helical" evidence="2">
    <location>
        <begin position="30"/>
        <end position="53"/>
    </location>
</feature>
<evidence type="ECO:0000313" key="3">
    <source>
        <dbReference type="EMBL" id="PJJ57364.1"/>
    </source>
</evidence>
<name>A0A2M9BHI0_9ACTN</name>
<keyword evidence="2" id="KW-1133">Transmembrane helix</keyword>
<accession>A0A2M9BHI0</accession>
<evidence type="ECO:0000256" key="2">
    <source>
        <dbReference type="SAM" id="Phobius"/>
    </source>
</evidence>
<evidence type="ECO:0000256" key="1">
    <source>
        <dbReference type="SAM" id="MobiDB-lite"/>
    </source>
</evidence>
<sequence length="139" mass="14537">MSSLRGRLLPDSRASGVDASKGRSTETGAATLYVVIAVAVVVVVFAVCVHLIALTRLQHRAAAAADLAALAASAASLAGEDGCLRGRVIAAANDVEVTSCERAHHAVTVRVEAGARLWGRWWRVRAIARAAPRDYRPAA</sequence>
<comment type="caution">
    <text evidence="3">The sequence shown here is derived from an EMBL/GenBank/DDBJ whole genome shotgun (WGS) entry which is preliminary data.</text>
</comment>
<dbReference type="EMBL" id="PGEZ01000001">
    <property type="protein sequence ID" value="PJJ57364.1"/>
    <property type="molecule type" value="Genomic_DNA"/>
</dbReference>
<gene>
    <name evidence="3" type="ORF">CLV56_1592</name>
</gene>
<dbReference type="RefSeq" id="WP_100414643.1">
    <property type="nucleotide sequence ID" value="NZ_PGEZ01000001.1"/>
</dbReference>
<keyword evidence="2" id="KW-0812">Transmembrane</keyword>
<dbReference type="InterPro" id="IPR021202">
    <property type="entry name" value="Rv3654c-like"/>
</dbReference>
<keyword evidence="2" id="KW-0472">Membrane</keyword>
<evidence type="ECO:0000313" key="4">
    <source>
        <dbReference type="Proteomes" id="UP000230842"/>
    </source>
</evidence>
<dbReference type="AlphaFoldDB" id="A0A2M9BHI0"/>
<dbReference type="NCBIfam" id="TIGR03816">
    <property type="entry name" value="tadE_like_DECH"/>
    <property type="match status" value="1"/>
</dbReference>
<proteinExistence type="predicted"/>
<keyword evidence="4" id="KW-1185">Reference proteome</keyword>
<reference evidence="3 4" key="1">
    <citation type="submission" date="2017-11" db="EMBL/GenBank/DDBJ databases">
        <title>Genomic Encyclopedia of Archaeal and Bacterial Type Strains, Phase II (KMG-II): From Individual Species to Whole Genera.</title>
        <authorList>
            <person name="Goeker M."/>
        </authorList>
    </citation>
    <scope>NUCLEOTIDE SEQUENCE [LARGE SCALE GENOMIC DNA]</scope>
    <source>
        <strain evidence="3 4">DSM 27763</strain>
    </source>
</reference>